<dbReference type="KEGG" id="afs:AFR_27525"/>
<reference evidence="1 2" key="1">
    <citation type="journal article" date="2014" name="J. Biotechnol.">
        <title>Complete genome sequence of the actinobacterium Actinoplanes friuliensis HAG 010964, producer of the lipopeptide antibiotic friulimycin.</title>
        <authorList>
            <person name="Ruckert C."/>
            <person name="Szczepanowski R."/>
            <person name="Albersmeier A."/>
            <person name="Goesmann A."/>
            <person name="Fischer N."/>
            <person name="Steinkamper A."/>
            <person name="Puhler A."/>
            <person name="Biener R."/>
            <person name="Schwartz D."/>
            <person name="Kalinowski J."/>
        </authorList>
    </citation>
    <scope>NUCLEOTIDE SEQUENCE [LARGE SCALE GENOMIC DNA]</scope>
    <source>
        <strain evidence="1 2">DSM 7358</strain>
    </source>
</reference>
<sequence>MSDLRSNFMMRAVEWLRAGYPTGVPRQDYVALLGVLRRKMTEEEVRKIAVDLADQSVLSGDDPISTEDIEQVISASMLQQATPEDVVRVSARLAAGGWPLVDPPDDGE</sequence>
<dbReference type="Gene3D" id="6.10.140.2080">
    <property type="match status" value="1"/>
</dbReference>
<dbReference type="Pfam" id="PF11829">
    <property type="entry name" value="DUF3349"/>
    <property type="match status" value="1"/>
</dbReference>
<dbReference type="PATRIC" id="fig|1246995.3.peg.5579"/>
<name>U5W751_9ACTN</name>
<dbReference type="OrthoDB" id="4350726at2"/>
<organism evidence="1 2">
    <name type="scientific">Actinoplanes friuliensis DSM 7358</name>
    <dbReference type="NCBI Taxonomy" id="1246995"/>
    <lineage>
        <taxon>Bacteria</taxon>
        <taxon>Bacillati</taxon>
        <taxon>Actinomycetota</taxon>
        <taxon>Actinomycetes</taxon>
        <taxon>Micromonosporales</taxon>
        <taxon>Micromonosporaceae</taxon>
        <taxon>Actinoplanes</taxon>
    </lineage>
</organism>
<evidence type="ECO:0000313" key="2">
    <source>
        <dbReference type="Proteomes" id="UP000017746"/>
    </source>
</evidence>
<accession>U5W751</accession>
<gene>
    <name evidence="1" type="ORF">AFR_27525</name>
</gene>
<protein>
    <recommendedName>
        <fullName evidence="3">DUF3349 domain-containing protein</fullName>
    </recommendedName>
</protein>
<dbReference type="Proteomes" id="UP000017746">
    <property type="component" value="Chromosome"/>
</dbReference>
<dbReference type="RefSeq" id="WP_023560104.1">
    <property type="nucleotide sequence ID" value="NC_022657.1"/>
</dbReference>
<dbReference type="AlphaFoldDB" id="U5W751"/>
<dbReference type="EMBL" id="CP006272">
    <property type="protein sequence ID" value="AGZ43766.1"/>
    <property type="molecule type" value="Genomic_DNA"/>
</dbReference>
<dbReference type="Gene3D" id="1.10.10.2390">
    <property type="match status" value="1"/>
</dbReference>
<proteinExistence type="predicted"/>
<dbReference type="eggNOG" id="ENOG5033260">
    <property type="taxonomic scope" value="Bacteria"/>
</dbReference>
<evidence type="ECO:0008006" key="3">
    <source>
        <dbReference type="Google" id="ProtNLM"/>
    </source>
</evidence>
<dbReference type="HOGENOM" id="CLU_140987_1_0_11"/>
<dbReference type="InterPro" id="IPR021784">
    <property type="entry name" value="DUF3349"/>
</dbReference>
<keyword evidence="2" id="KW-1185">Reference proteome</keyword>
<evidence type="ECO:0000313" key="1">
    <source>
        <dbReference type="EMBL" id="AGZ43766.1"/>
    </source>
</evidence>
<dbReference type="STRING" id="1246995.AFR_27525"/>